<feature type="chain" id="PRO_5001599659" description="Cyanovirin-N domain-containing protein" evidence="1">
    <location>
        <begin position="24"/>
        <end position="175"/>
    </location>
</feature>
<feature type="signal peptide" evidence="1">
    <location>
        <begin position="1"/>
        <end position="23"/>
    </location>
</feature>
<proteinExistence type="predicted"/>
<sequence length="175" mass="18886">MMPIASLLDVLLLSLAVLGQVLAAPDGTQPLHWDLPAPGQFVSLEYVDGNALFCSTLPADIVDNQPQHNLFNFICQAHGECVAVLDRVCRGNCIFHGVRSQVVHGRSAYCRSAKMSPEAFGTTNTVGAGLATLFREASRTGSFGLNFEVTYIGDRGKELKSSYYQDFGQFSTGPP</sequence>
<dbReference type="KEGG" id="pfp:PFL1_05416"/>
<dbReference type="RefSeq" id="XP_007881139.1">
    <property type="nucleotide sequence ID" value="XM_007882948.1"/>
</dbReference>
<dbReference type="AlphaFoldDB" id="A0A061H575"/>
<accession>A0A061H575</accession>
<name>A0A061H575_9BASI</name>
<evidence type="ECO:0000313" key="2">
    <source>
        <dbReference type="EMBL" id="EPQ27135.1"/>
    </source>
</evidence>
<dbReference type="EMBL" id="KE361641">
    <property type="protein sequence ID" value="EPQ27135.1"/>
    <property type="molecule type" value="Genomic_DNA"/>
</dbReference>
<dbReference type="GeneID" id="19319509"/>
<dbReference type="Proteomes" id="UP000053664">
    <property type="component" value="Unassembled WGS sequence"/>
</dbReference>
<gene>
    <name evidence="2" type="ORF">PFL1_05416</name>
</gene>
<reference evidence="2 3" key="1">
    <citation type="journal article" date="2013" name="Plant Cell">
        <title>The transition from a phytopathogenic smut ancestor to an anamorphic biocontrol agent deciphered by comparative whole-genome analysis.</title>
        <authorList>
            <person name="Lefebvre F."/>
            <person name="Joly D.L."/>
            <person name="Labbe C."/>
            <person name="Teichmann B."/>
            <person name="Linning R."/>
            <person name="Belzile F."/>
            <person name="Bakkeren G."/>
            <person name="Belanger R.R."/>
        </authorList>
    </citation>
    <scope>NUCLEOTIDE SEQUENCE [LARGE SCALE GENOMIC DNA]</scope>
    <source>
        <strain evidence="2 3">PF-1</strain>
    </source>
</reference>
<protein>
    <recommendedName>
        <fullName evidence="4">Cyanovirin-N domain-containing protein</fullName>
    </recommendedName>
</protein>
<evidence type="ECO:0000313" key="3">
    <source>
        <dbReference type="Proteomes" id="UP000053664"/>
    </source>
</evidence>
<dbReference type="HOGENOM" id="CLU_1533233_0_0_1"/>
<evidence type="ECO:0008006" key="4">
    <source>
        <dbReference type="Google" id="ProtNLM"/>
    </source>
</evidence>
<organism evidence="2 3">
    <name type="scientific">Pseudozyma flocculosa PF-1</name>
    <dbReference type="NCBI Taxonomy" id="1277687"/>
    <lineage>
        <taxon>Eukaryota</taxon>
        <taxon>Fungi</taxon>
        <taxon>Dikarya</taxon>
        <taxon>Basidiomycota</taxon>
        <taxon>Ustilaginomycotina</taxon>
        <taxon>Ustilaginomycetes</taxon>
        <taxon>Ustilaginales</taxon>
        <taxon>Ustilaginaceae</taxon>
        <taxon>Pseudozyma</taxon>
    </lineage>
</organism>
<keyword evidence="1" id="KW-0732">Signal</keyword>
<evidence type="ECO:0000256" key="1">
    <source>
        <dbReference type="SAM" id="SignalP"/>
    </source>
</evidence>